<feature type="region of interest" description="Disordered" evidence="1">
    <location>
        <begin position="265"/>
        <end position="308"/>
    </location>
</feature>
<dbReference type="AlphaFoldDB" id="A0A1V9YYX7"/>
<sequence>MKEFLMQKLFELPTYRPIRVFQRRSNSVGDTPPSEWFDNIFDESMPLPEGVVLVSPVMNHAFQSPTPPSPPPVETRTKRAISLESQLFKGTRWAMVNGLQKRIRARLTWSNKNSNNNNHNNNNTHRNSNDSDEDTVVPSVIIETVSNNDPRRPSSTLEFFDKSIPSPPLDAISEEDGKKHIHFSQAPMVRHIYFAMESYEEWVIRVSNGYAECDIRPAHVKLHAFCTKSMTYLKYRKSPCAEVFSLGAHDISMWRTLGHHNWLDDTCPNPEPDNQYEVDNVPLSPKKDPLDDEPPSPLTDGEFDDEDYPISEDEDIHIEIERVDIVPKTTNLVPLLEIINATINNGDLLFTIADLKHFCCELEYPTKDGEEEEDGWC</sequence>
<dbReference type="OrthoDB" id="72099at2759"/>
<organism evidence="2 3">
    <name type="scientific">Thraustotheca clavata</name>
    <dbReference type="NCBI Taxonomy" id="74557"/>
    <lineage>
        <taxon>Eukaryota</taxon>
        <taxon>Sar</taxon>
        <taxon>Stramenopiles</taxon>
        <taxon>Oomycota</taxon>
        <taxon>Saprolegniomycetes</taxon>
        <taxon>Saprolegniales</taxon>
        <taxon>Achlyaceae</taxon>
        <taxon>Thraustotheca</taxon>
    </lineage>
</organism>
<name>A0A1V9YYX7_9STRA</name>
<accession>A0A1V9YYX7</accession>
<evidence type="ECO:0000313" key="2">
    <source>
        <dbReference type="EMBL" id="OQR90911.1"/>
    </source>
</evidence>
<reference evidence="2 3" key="1">
    <citation type="journal article" date="2014" name="Genome Biol. Evol.">
        <title>The secreted proteins of Achlya hypogyna and Thraustotheca clavata identify the ancestral oomycete secretome and reveal gene acquisitions by horizontal gene transfer.</title>
        <authorList>
            <person name="Misner I."/>
            <person name="Blouin N."/>
            <person name="Leonard G."/>
            <person name="Richards T.A."/>
            <person name="Lane C.E."/>
        </authorList>
    </citation>
    <scope>NUCLEOTIDE SEQUENCE [LARGE SCALE GENOMIC DNA]</scope>
    <source>
        <strain evidence="2 3">ATCC 34112</strain>
    </source>
</reference>
<dbReference type="EMBL" id="JNBS01002475">
    <property type="protein sequence ID" value="OQR90911.1"/>
    <property type="molecule type" value="Genomic_DNA"/>
</dbReference>
<feature type="compositionally biased region" description="Low complexity" evidence="1">
    <location>
        <begin position="110"/>
        <end position="126"/>
    </location>
</feature>
<gene>
    <name evidence="2" type="ORF">THRCLA_09152</name>
</gene>
<feature type="region of interest" description="Disordered" evidence="1">
    <location>
        <begin position="109"/>
        <end position="134"/>
    </location>
</feature>
<comment type="caution">
    <text evidence="2">The sequence shown here is derived from an EMBL/GenBank/DDBJ whole genome shotgun (WGS) entry which is preliminary data.</text>
</comment>
<keyword evidence="3" id="KW-1185">Reference proteome</keyword>
<evidence type="ECO:0000313" key="3">
    <source>
        <dbReference type="Proteomes" id="UP000243217"/>
    </source>
</evidence>
<protein>
    <submittedName>
        <fullName evidence="2">Uncharacterized protein</fullName>
    </submittedName>
</protein>
<proteinExistence type="predicted"/>
<evidence type="ECO:0000256" key="1">
    <source>
        <dbReference type="SAM" id="MobiDB-lite"/>
    </source>
</evidence>
<dbReference type="Proteomes" id="UP000243217">
    <property type="component" value="Unassembled WGS sequence"/>
</dbReference>